<protein>
    <submittedName>
        <fullName evidence="2">YbaB/EbfC family nucleoid-associated protein</fullName>
    </submittedName>
</protein>
<dbReference type="EMBL" id="JBHTLK010000016">
    <property type="protein sequence ID" value="MFD1146598.1"/>
    <property type="molecule type" value="Genomic_DNA"/>
</dbReference>
<proteinExistence type="predicted"/>
<name>A0ABW3QPC4_9PSEU</name>
<reference evidence="3" key="1">
    <citation type="journal article" date="2019" name="Int. J. Syst. Evol. Microbiol.">
        <title>The Global Catalogue of Microorganisms (GCM) 10K type strain sequencing project: providing services to taxonomists for standard genome sequencing and annotation.</title>
        <authorList>
            <consortium name="The Broad Institute Genomics Platform"/>
            <consortium name="The Broad Institute Genome Sequencing Center for Infectious Disease"/>
            <person name="Wu L."/>
            <person name="Ma J."/>
        </authorList>
    </citation>
    <scope>NUCLEOTIDE SEQUENCE [LARGE SCALE GENOMIC DNA]</scope>
    <source>
        <strain evidence="3">CCUG 60214</strain>
    </source>
</reference>
<dbReference type="Pfam" id="PF02575">
    <property type="entry name" value="YbaB_DNA_bd"/>
    <property type="match status" value="1"/>
</dbReference>
<comment type="caution">
    <text evidence="2">The sequence shown here is derived from an EMBL/GenBank/DDBJ whole genome shotgun (WGS) entry which is preliminary data.</text>
</comment>
<evidence type="ECO:0000313" key="2">
    <source>
        <dbReference type="EMBL" id="MFD1146598.1"/>
    </source>
</evidence>
<dbReference type="Proteomes" id="UP001597168">
    <property type="component" value="Unassembled WGS sequence"/>
</dbReference>
<evidence type="ECO:0000256" key="1">
    <source>
        <dbReference type="SAM" id="MobiDB-lite"/>
    </source>
</evidence>
<dbReference type="InterPro" id="IPR004401">
    <property type="entry name" value="YbaB/EbfC"/>
</dbReference>
<feature type="region of interest" description="Disordered" evidence="1">
    <location>
        <begin position="115"/>
        <end position="167"/>
    </location>
</feature>
<sequence>MDPARMIADLETKARELARRSREVQDGIRAVAATVRSPDGWVTATVAPNGALRDISFSLPAEGLSDAQLGWVVMTTVQRAQAQVARQVAEVVQPDFAGTAAMEFMAAYLPDEPRADVPRADQPRADVPVGVRADVSAGVPRREPEPSDLPLPRSLWCPAEAGEPSSR</sequence>
<keyword evidence="3" id="KW-1185">Reference proteome</keyword>
<dbReference type="Gene3D" id="3.30.1310.10">
    <property type="entry name" value="Nucleoid-associated protein YbaB-like domain"/>
    <property type="match status" value="1"/>
</dbReference>
<accession>A0ABW3QPC4</accession>
<evidence type="ECO:0000313" key="3">
    <source>
        <dbReference type="Proteomes" id="UP001597168"/>
    </source>
</evidence>
<feature type="compositionally biased region" description="Basic and acidic residues" evidence="1">
    <location>
        <begin position="115"/>
        <end position="124"/>
    </location>
</feature>
<organism evidence="2 3">
    <name type="scientific">Saccharothrix hoggarensis</name>
    <dbReference type="NCBI Taxonomy" id="913853"/>
    <lineage>
        <taxon>Bacteria</taxon>
        <taxon>Bacillati</taxon>
        <taxon>Actinomycetota</taxon>
        <taxon>Actinomycetes</taxon>
        <taxon>Pseudonocardiales</taxon>
        <taxon>Pseudonocardiaceae</taxon>
        <taxon>Saccharothrix</taxon>
    </lineage>
</organism>
<dbReference type="RefSeq" id="WP_380720622.1">
    <property type="nucleotide sequence ID" value="NZ_JBHTLK010000016.1"/>
</dbReference>
<dbReference type="InterPro" id="IPR036894">
    <property type="entry name" value="YbaB-like_sf"/>
</dbReference>
<gene>
    <name evidence="2" type="ORF">ACFQ3T_05635</name>
</gene>